<evidence type="ECO:0000313" key="3">
    <source>
        <dbReference type="Proteomes" id="UP000530424"/>
    </source>
</evidence>
<dbReference type="PANTHER" id="PTHR10824">
    <property type="entry name" value="ACYL-COENZYME A THIOESTERASE-RELATED"/>
    <property type="match status" value="1"/>
</dbReference>
<dbReference type="RefSeq" id="WP_218910273.1">
    <property type="nucleotide sequence ID" value="NZ_JACCFP010000001.1"/>
</dbReference>
<gene>
    <name evidence="2" type="ORF">HNR19_002990</name>
</gene>
<reference evidence="2 3" key="1">
    <citation type="submission" date="2020-07" db="EMBL/GenBank/DDBJ databases">
        <title>Sequencing the genomes of 1000 actinobacteria strains.</title>
        <authorList>
            <person name="Klenk H.-P."/>
        </authorList>
    </citation>
    <scope>NUCLEOTIDE SEQUENCE [LARGE SCALE GENOMIC DNA]</scope>
    <source>
        <strain evidence="2 3">DSM 103833</strain>
    </source>
</reference>
<dbReference type="GO" id="GO:0047617">
    <property type="term" value="F:fatty acyl-CoA hydrolase activity"/>
    <property type="evidence" value="ECO:0007669"/>
    <property type="project" value="TreeGrafter"/>
</dbReference>
<comment type="caution">
    <text evidence="2">The sequence shown here is derived from an EMBL/GenBank/DDBJ whole genome shotgun (WGS) entry which is preliminary data.</text>
</comment>
<name>A0A853C6I6_9ACTN</name>
<dbReference type="Gene3D" id="3.40.50.1820">
    <property type="entry name" value="alpha/beta hydrolase"/>
    <property type="match status" value="1"/>
</dbReference>
<dbReference type="AlphaFoldDB" id="A0A853C6I6"/>
<feature type="domain" description="BAAT/Acyl-CoA thioester hydrolase C-terminal" evidence="1">
    <location>
        <begin position="84"/>
        <end position="261"/>
    </location>
</feature>
<organism evidence="2 3">
    <name type="scientific">Nocardioides thalensis</name>
    <dbReference type="NCBI Taxonomy" id="1914755"/>
    <lineage>
        <taxon>Bacteria</taxon>
        <taxon>Bacillati</taxon>
        <taxon>Actinomycetota</taxon>
        <taxon>Actinomycetes</taxon>
        <taxon>Propionibacteriales</taxon>
        <taxon>Nocardioidaceae</taxon>
        <taxon>Nocardioides</taxon>
    </lineage>
</organism>
<accession>A0A853C6I6</accession>
<evidence type="ECO:0000259" key="1">
    <source>
        <dbReference type="Pfam" id="PF08840"/>
    </source>
</evidence>
<sequence>MMRRELQDVPGVRLVPDRATGVGALVLAGSSGRVDEERAALLARHGALAESVQWFGGPGQHDGPWEIALELFLGRVDDLAEDCDRVVVLGTSFGAEAALLTGVHSDRVSAVVAFAPSDVVWTGVTGDGRATSHWTLGNEALACVPFVDDWEPAGDPPAYVDFYRACRARFPEKAAEAAIPVERIPEVVTVAGGDDQVWPAVEHAESIAVRRRRHGLATIVVTDPEAGHRTVLPGEPVVAAGARMARGGTEEADRRLGRAAWGHIQALL</sequence>
<dbReference type="GO" id="GO:0006631">
    <property type="term" value="P:fatty acid metabolic process"/>
    <property type="evidence" value="ECO:0007669"/>
    <property type="project" value="TreeGrafter"/>
</dbReference>
<dbReference type="SUPFAM" id="SSF53474">
    <property type="entry name" value="alpha/beta-Hydrolases"/>
    <property type="match status" value="1"/>
</dbReference>
<evidence type="ECO:0000313" key="2">
    <source>
        <dbReference type="EMBL" id="NYJ02292.1"/>
    </source>
</evidence>
<dbReference type="Proteomes" id="UP000530424">
    <property type="component" value="Unassembled WGS sequence"/>
</dbReference>
<dbReference type="GO" id="GO:0006637">
    <property type="term" value="P:acyl-CoA metabolic process"/>
    <property type="evidence" value="ECO:0007669"/>
    <property type="project" value="TreeGrafter"/>
</dbReference>
<keyword evidence="3" id="KW-1185">Reference proteome</keyword>
<dbReference type="Pfam" id="PF08840">
    <property type="entry name" value="BAAT_C"/>
    <property type="match status" value="1"/>
</dbReference>
<dbReference type="PANTHER" id="PTHR10824:SF4">
    <property type="entry name" value="ACYL-COENZYME A THIOESTERASE 1-LIKE"/>
    <property type="match status" value="1"/>
</dbReference>
<dbReference type="InterPro" id="IPR029058">
    <property type="entry name" value="AB_hydrolase_fold"/>
</dbReference>
<proteinExistence type="predicted"/>
<dbReference type="InterPro" id="IPR014940">
    <property type="entry name" value="BAAT_C"/>
</dbReference>
<protein>
    <submittedName>
        <fullName evidence="2">Acetyl esterase/lipase</fullName>
    </submittedName>
</protein>
<dbReference type="EMBL" id="JACCFP010000001">
    <property type="protein sequence ID" value="NYJ02292.1"/>
    <property type="molecule type" value="Genomic_DNA"/>
</dbReference>